<evidence type="ECO:0000313" key="13">
    <source>
        <dbReference type="Proteomes" id="UP000734218"/>
    </source>
</evidence>
<dbReference type="SUPFAM" id="SSF143865">
    <property type="entry name" value="CorA soluble domain-like"/>
    <property type="match status" value="1"/>
</dbReference>
<gene>
    <name evidence="12" type="ORF">GGR88_002493</name>
</gene>
<keyword evidence="5" id="KW-0997">Cell inner membrane</keyword>
<comment type="caution">
    <text evidence="12">The sequence shown here is derived from an EMBL/GenBank/DDBJ whole genome shotgun (WGS) entry which is preliminary data.</text>
</comment>
<organism evidence="12 13">
    <name type="scientific">Sphingomonas jejuensis</name>
    <dbReference type="NCBI Taxonomy" id="904715"/>
    <lineage>
        <taxon>Bacteria</taxon>
        <taxon>Pseudomonadati</taxon>
        <taxon>Pseudomonadota</taxon>
        <taxon>Alphaproteobacteria</taxon>
        <taxon>Sphingomonadales</taxon>
        <taxon>Sphingomonadaceae</taxon>
        <taxon>Sphingomonas</taxon>
    </lineage>
</organism>
<sequence length="317" mass="34653">MKAMAWRLCDGAPQTVSPEAAVEPCEGLSWVHLEGSDQSIPDWLRDTAKLPSIVIGALTATETRPRCEPMEEGAIVNLRGLAANPEEAADSLASVRMYVTRGRVVSVSRVTLSALPAVQAKMEEGKLNDPGDLVTAIAVAITKLLDPDVAALGDSLDACEIELDARDSWRFRRAVSAARRTAIDYRRFVQPQRDALERLAGLEVGWLDASDRQHIAEAGDRFARMTEELESIRERAALMHDQLTDMRAELLDTRSLLVAVVALIFLPLTFVTGLLGMNVAGIPYADEPWAFSAVVGICVLMAAGLGGYFIRAHWFRR</sequence>
<protein>
    <submittedName>
        <fullName evidence="12">Zinc transporter</fullName>
    </submittedName>
</protein>
<evidence type="ECO:0000256" key="7">
    <source>
        <dbReference type="ARBA" id="ARBA00022833"/>
    </source>
</evidence>
<keyword evidence="10 11" id="KW-0472">Membrane</keyword>
<keyword evidence="9" id="KW-0406">Ion transport</keyword>
<evidence type="ECO:0000256" key="9">
    <source>
        <dbReference type="ARBA" id="ARBA00023065"/>
    </source>
</evidence>
<proteinExistence type="inferred from homology"/>
<dbReference type="SUPFAM" id="SSF144083">
    <property type="entry name" value="Magnesium transport protein CorA, transmembrane region"/>
    <property type="match status" value="1"/>
</dbReference>
<comment type="similarity">
    <text evidence="2">Belongs to the CorA metal ion transporter (MIT) (TC 1.A.35) family.</text>
</comment>
<evidence type="ECO:0000256" key="1">
    <source>
        <dbReference type="ARBA" id="ARBA00004651"/>
    </source>
</evidence>
<reference evidence="12 13" key="1">
    <citation type="submission" date="2020-03" db="EMBL/GenBank/DDBJ databases">
        <title>Genomic Encyclopedia of Type Strains, Phase IV (KMG-IV): sequencing the most valuable type-strain genomes for metagenomic binning, comparative biology and taxonomic classification.</title>
        <authorList>
            <person name="Goeker M."/>
        </authorList>
    </citation>
    <scope>NUCLEOTIDE SEQUENCE [LARGE SCALE GENOMIC DNA]</scope>
    <source>
        <strain evidence="12 13">DSM 27651</strain>
    </source>
</reference>
<feature type="transmembrane region" description="Helical" evidence="11">
    <location>
        <begin position="256"/>
        <end position="277"/>
    </location>
</feature>
<evidence type="ECO:0000256" key="11">
    <source>
        <dbReference type="SAM" id="Phobius"/>
    </source>
</evidence>
<evidence type="ECO:0000256" key="5">
    <source>
        <dbReference type="ARBA" id="ARBA00022519"/>
    </source>
</evidence>
<dbReference type="PANTHER" id="PTHR46494:SF3">
    <property type="entry name" value="ZINC TRANSPORT PROTEIN ZNTB"/>
    <property type="match status" value="1"/>
</dbReference>
<dbReference type="InterPro" id="IPR045863">
    <property type="entry name" value="CorA_TM1_TM2"/>
</dbReference>
<evidence type="ECO:0000256" key="6">
    <source>
        <dbReference type="ARBA" id="ARBA00022692"/>
    </source>
</evidence>
<comment type="subcellular location">
    <subcellularLocation>
        <location evidence="1">Cell membrane</location>
        <topology evidence="1">Multi-pass membrane protein</topology>
    </subcellularLocation>
</comment>
<keyword evidence="6 11" id="KW-0812">Transmembrane</keyword>
<dbReference type="Gene3D" id="1.20.58.340">
    <property type="entry name" value="Magnesium transport protein CorA, transmembrane region"/>
    <property type="match status" value="2"/>
</dbReference>
<keyword evidence="4" id="KW-1003">Cell membrane</keyword>
<evidence type="ECO:0000256" key="4">
    <source>
        <dbReference type="ARBA" id="ARBA00022475"/>
    </source>
</evidence>
<keyword evidence="7" id="KW-0862">Zinc</keyword>
<evidence type="ECO:0000313" key="12">
    <source>
        <dbReference type="EMBL" id="NJC34979.1"/>
    </source>
</evidence>
<feature type="transmembrane region" description="Helical" evidence="11">
    <location>
        <begin position="289"/>
        <end position="310"/>
    </location>
</feature>
<evidence type="ECO:0000256" key="10">
    <source>
        <dbReference type="ARBA" id="ARBA00023136"/>
    </source>
</evidence>
<dbReference type="CDD" id="cd12833">
    <property type="entry name" value="ZntB-like_1"/>
    <property type="match status" value="1"/>
</dbReference>
<dbReference type="RefSeq" id="WP_167955453.1">
    <property type="nucleotide sequence ID" value="NZ_JAATJE010000002.1"/>
</dbReference>
<dbReference type="Gene3D" id="3.30.460.20">
    <property type="entry name" value="CorA soluble domain-like"/>
    <property type="match status" value="1"/>
</dbReference>
<keyword evidence="13" id="KW-1185">Reference proteome</keyword>
<keyword evidence="3" id="KW-0813">Transport</keyword>
<keyword evidence="8 11" id="KW-1133">Transmembrane helix</keyword>
<dbReference type="InterPro" id="IPR045861">
    <property type="entry name" value="CorA_cytoplasmic_dom"/>
</dbReference>
<evidence type="ECO:0000256" key="3">
    <source>
        <dbReference type="ARBA" id="ARBA00022448"/>
    </source>
</evidence>
<dbReference type="Proteomes" id="UP000734218">
    <property type="component" value="Unassembled WGS sequence"/>
</dbReference>
<dbReference type="EMBL" id="JAATJE010000002">
    <property type="protein sequence ID" value="NJC34979.1"/>
    <property type="molecule type" value="Genomic_DNA"/>
</dbReference>
<dbReference type="PANTHER" id="PTHR46494">
    <property type="entry name" value="CORA FAMILY METAL ION TRANSPORTER (EUROFUNG)"/>
    <property type="match status" value="1"/>
</dbReference>
<dbReference type="Pfam" id="PF01544">
    <property type="entry name" value="CorA"/>
    <property type="match status" value="1"/>
</dbReference>
<evidence type="ECO:0000256" key="2">
    <source>
        <dbReference type="ARBA" id="ARBA00009765"/>
    </source>
</evidence>
<name>A0ABX0XNM6_9SPHN</name>
<evidence type="ECO:0000256" key="8">
    <source>
        <dbReference type="ARBA" id="ARBA00022989"/>
    </source>
</evidence>
<accession>A0ABX0XNM6</accession>
<dbReference type="InterPro" id="IPR002523">
    <property type="entry name" value="MgTranspt_CorA/ZnTranspt_ZntB"/>
</dbReference>